<dbReference type="PROSITE" id="PS51257">
    <property type="entry name" value="PROKAR_LIPOPROTEIN"/>
    <property type="match status" value="1"/>
</dbReference>
<keyword evidence="4" id="KW-0862">Zinc</keyword>
<dbReference type="Proteomes" id="UP001526430">
    <property type="component" value="Unassembled WGS sequence"/>
</dbReference>
<evidence type="ECO:0000313" key="7">
    <source>
        <dbReference type="Proteomes" id="UP001526430"/>
    </source>
</evidence>
<dbReference type="InterPro" id="IPR036866">
    <property type="entry name" value="RibonucZ/Hydroxyglut_hydro"/>
</dbReference>
<dbReference type="EMBL" id="JAPFQI010000009">
    <property type="protein sequence ID" value="MCW8086551.1"/>
    <property type="molecule type" value="Genomic_DNA"/>
</dbReference>
<reference evidence="6 7" key="1">
    <citation type="submission" date="2022-10" db="EMBL/GenBank/DDBJ databases">
        <title>Roseococcus glaciei nov., sp. nov., isolated from glacier.</title>
        <authorList>
            <person name="Liu Q."/>
            <person name="Xin Y.-H."/>
        </authorList>
    </citation>
    <scope>NUCLEOTIDE SEQUENCE [LARGE SCALE GENOMIC DNA]</scope>
    <source>
        <strain evidence="6 7">MDT2-1-1</strain>
    </source>
</reference>
<evidence type="ECO:0000256" key="1">
    <source>
        <dbReference type="ARBA" id="ARBA00007749"/>
    </source>
</evidence>
<dbReference type="PANTHER" id="PTHR42978:SF3">
    <property type="entry name" value="BLR3078 PROTEIN"/>
    <property type="match status" value="1"/>
</dbReference>
<comment type="similarity">
    <text evidence="1">Belongs to the metallo-beta-lactamase superfamily.</text>
</comment>
<organism evidence="6 7">
    <name type="scientific">Sabulicella glaciei</name>
    <dbReference type="NCBI Taxonomy" id="2984948"/>
    <lineage>
        <taxon>Bacteria</taxon>
        <taxon>Pseudomonadati</taxon>
        <taxon>Pseudomonadota</taxon>
        <taxon>Alphaproteobacteria</taxon>
        <taxon>Acetobacterales</taxon>
        <taxon>Acetobacteraceae</taxon>
        <taxon>Sabulicella</taxon>
    </lineage>
</organism>
<evidence type="ECO:0000259" key="5">
    <source>
        <dbReference type="SMART" id="SM00849"/>
    </source>
</evidence>
<dbReference type="Gene3D" id="3.60.15.10">
    <property type="entry name" value="Ribonuclease Z/Hydroxyacylglutathione hydrolase-like"/>
    <property type="match status" value="1"/>
</dbReference>
<sequence length="275" mass="29602">MKIHAINCGWMRPWGGLLWDRHSTGVGPASLACRCVVVEGPEGPILVDTGFGPTDEAEPERIPAPFRLMNRPDIQPHRSALARVRALGFAPEDVRHIVMTHLDFDHAGGLTDFPWAKVHVTAKELSAAQARDGVKARLRWSPGQLRADFVGHEAPGEPFFGMETVDGLPAGLRLVPLPGHSPGHAGVAIPAEKGWVVHAGDAIFDARELEGPGKAPPLALAYESAMQSDPTARHASAEALRLLRRQAPEDITILCTHDPVLHPSVRMAAEPGLND</sequence>
<accession>A0ABT3NWQ2</accession>
<evidence type="ECO:0000256" key="4">
    <source>
        <dbReference type="ARBA" id="ARBA00022833"/>
    </source>
</evidence>
<dbReference type="Pfam" id="PF00753">
    <property type="entry name" value="Lactamase_B"/>
    <property type="match status" value="1"/>
</dbReference>
<keyword evidence="2" id="KW-0479">Metal-binding</keyword>
<gene>
    <name evidence="6" type="ORF">OF850_13000</name>
</gene>
<name>A0ABT3NWQ2_9PROT</name>
<keyword evidence="7" id="KW-1185">Reference proteome</keyword>
<dbReference type="InterPro" id="IPR051013">
    <property type="entry name" value="MBL_superfamily_lactonases"/>
</dbReference>
<feature type="domain" description="Metallo-beta-lactamase" evidence="5">
    <location>
        <begin position="32"/>
        <end position="257"/>
    </location>
</feature>
<dbReference type="SMART" id="SM00849">
    <property type="entry name" value="Lactamase_B"/>
    <property type="match status" value="1"/>
</dbReference>
<evidence type="ECO:0000256" key="3">
    <source>
        <dbReference type="ARBA" id="ARBA00022801"/>
    </source>
</evidence>
<protein>
    <submittedName>
        <fullName evidence="6">MBL fold metallo-hydrolase</fullName>
    </submittedName>
</protein>
<evidence type="ECO:0000256" key="2">
    <source>
        <dbReference type="ARBA" id="ARBA00022723"/>
    </source>
</evidence>
<dbReference type="RefSeq" id="WP_301590616.1">
    <property type="nucleotide sequence ID" value="NZ_JAPFQI010000009.1"/>
</dbReference>
<comment type="caution">
    <text evidence="6">The sequence shown here is derived from an EMBL/GenBank/DDBJ whole genome shotgun (WGS) entry which is preliminary data.</text>
</comment>
<proteinExistence type="inferred from homology"/>
<evidence type="ECO:0000313" key="6">
    <source>
        <dbReference type="EMBL" id="MCW8086551.1"/>
    </source>
</evidence>
<keyword evidence="3" id="KW-0378">Hydrolase</keyword>
<dbReference type="SUPFAM" id="SSF56281">
    <property type="entry name" value="Metallo-hydrolase/oxidoreductase"/>
    <property type="match status" value="1"/>
</dbReference>
<dbReference type="CDD" id="cd07742">
    <property type="entry name" value="metallo-hydrolase-like_MBL-fold"/>
    <property type="match status" value="1"/>
</dbReference>
<dbReference type="PANTHER" id="PTHR42978">
    <property type="entry name" value="QUORUM-QUENCHING LACTONASE YTNP-RELATED-RELATED"/>
    <property type="match status" value="1"/>
</dbReference>
<dbReference type="InterPro" id="IPR001279">
    <property type="entry name" value="Metallo-B-lactamas"/>
</dbReference>